<proteinExistence type="predicted"/>
<evidence type="ECO:0000256" key="1">
    <source>
        <dbReference type="SAM" id="MobiDB-lite"/>
    </source>
</evidence>
<evidence type="ECO:0000313" key="4">
    <source>
        <dbReference type="Proteomes" id="UP000247498"/>
    </source>
</evidence>
<name>A0A2V0PGN2_9CHLO</name>
<feature type="signal peptide" evidence="2">
    <location>
        <begin position="1"/>
        <end position="45"/>
    </location>
</feature>
<feature type="chain" id="PRO_5016020134" evidence="2">
    <location>
        <begin position="46"/>
        <end position="393"/>
    </location>
</feature>
<evidence type="ECO:0000256" key="2">
    <source>
        <dbReference type="SAM" id="SignalP"/>
    </source>
</evidence>
<dbReference type="Proteomes" id="UP000247498">
    <property type="component" value="Unassembled WGS sequence"/>
</dbReference>
<feature type="region of interest" description="Disordered" evidence="1">
    <location>
        <begin position="1"/>
        <end position="22"/>
    </location>
</feature>
<gene>
    <name evidence="3" type="ORF">Rsub_08770</name>
</gene>
<dbReference type="AlphaFoldDB" id="A0A2V0PGN2"/>
<reference evidence="3 4" key="1">
    <citation type="journal article" date="2018" name="Sci. Rep.">
        <title>Raphidocelis subcapitata (=Pseudokirchneriella subcapitata) provides an insight into genome evolution and environmental adaptations in the Sphaeropleales.</title>
        <authorList>
            <person name="Suzuki S."/>
            <person name="Yamaguchi H."/>
            <person name="Nakajima N."/>
            <person name="Kawachi M."/>
        </authorList>
    </citation>
    <scope>NUCLEOTIDE SEQUENCE [LARGE SCALE GENOMIC DNA]</scope>
    <source>
        <strain evidence="3 4">NIES-35</strain>
    </source>
</reference>
<comment type="caution">
    <text evidence="3">The sequence shown here is derived from an EMBL/GenBank/DDBJ whole genome shotgun (WGS) entry which is preliminary data.</text>
</comment>
<accession>A0A2V0PGN2</accession>
<organism evidence="3 4">
    <name type="scientific">Raphidocelis subcapitata</name>
    <dbReference type="NCBI Taxonomy" id="307507"/>
    <lineage>
        <taxon>Eukaryota</taxon>
        <taxon>Viridiplantae</taxon>
        <taxon>Chlorophyta</taxon>
        <taxon>core chlorophytes</taxon>
        <taxon>Chlorophyceae</taxon>
        <taxon>CS clade</taxon>
        <taxon>Sphaeropleales</taxon>
        <taxon>Selenastraceae</taxon>
        <taxon>Raphidocelis</taxon>
    </lineage>
</organism>
<feature type="compositionally biased region" description="Low complexity" evidence="1">
    <location>
        <begin position="1"/>
        <end position="18"/>
    </location>
</feature>
<dbReference type="EMBL" id="BDRX01000076">
    <property type="protein sequence ID" value="GBF96225.1"/>
    <property type="molecule type" value="Genomic_DNA"/>
</dbReference>
<dbReference type="InParanoid" id="A0A2V0PGN2"/>
<sequence>MRGRATRAAAAPRQAPARRAPRPCAPLGPLALLLLLAAPARPSSAAPAATAPAAAERFSSRALRSALAVELLPAAARAPATLVTAAFSADDAARVAGLLGAAEAPVVVFASETQLPRLQALRGGRPAVYVAYDSIWDVPPARHYRPALEAARAGAALAACGPWFLAVAAGHDPFESGAFVWVAPAAAAGGAGAGAPAAPPAPSWPSAARVEAAVAACGRDDCVVLAEAEDEAAGGAAAAATPPDAAATWRVDAGAGAAAGPGGAAPPRPALRGDFVASKAAGALWWAADYYALLDDHLALPPAAGSGGPSGGGGGGGGGESAFWELQPRLLDGSAVRNYWRTALLPAARLRAAGCAGAAFWGALAGEGAAGGCPLQLEKYQGIVDIERRNVEL</sequence>
<evidence type="ECO:0000313" key="3">
    <source>
        <dbReference type="EMBL" id="GBF96225.1"/>
    </source>
</evidence>
<keyword evidence="4" id="KW-1185">Reference proteome</keyword>
<keyword evidence="2" id="KW-0732">Signal</keyword>
<protein>
    <submittedName>
        <fullName evidence="3">Uncharacterized protein</fullName>
    </submittedName>
</protein>